<sequence>MSGTDEFYVPGGELPFSKIRDNDDHESDGSDTPPGTGTGLALPFNQSEESVESLYHESQTGAEEGRVSAAAAVLEQAERERVANQAYLLSKASKSILAKNREKRDAHTARLAEKKAAAEAAAVPPTVERPQPVATGPGTFTVPAEPAEDENMSFNNIFGDGPPAEPAGAAPKAKEKGPLTGGKIRPKDHPHVKLDSANLQKFLDRYEKAAAMEGVNNRGMAIQIGNFVENGEDLVDIEEMTGYKEEDWEKLKKEMITKWGEGGKHYEEGDLLKLAMERLKKGGVTTMEEYREYTAAFDRVLRYLNKNEIVIGTSGTVKRSYLRAFKEEDREKIH</sequence>
<reference evidence="1 2" key="3">
    <citation type="journal article" date="2022" name="Microbiol. Spectr.">
        <title>Folding features and dynamics of 3D genome architecture in plant fungal pathogens.</title>
        <authorList>
            <person name="Xia C."/>
        </authorList>
    </citation>
    <scope>NUCLEOTIDE SEQUENCE [LARGE SCALE GENOMIC DNA]</scope>
    <source>
        <strain evidence="1 2">93-210</strain>
    </source>
</reference>
<evidence type="ECO:0000313" key="2">
    <source>
        <dbReference type="Proteomes" id="UP001060170"/>
    </source>
</evidence>
<evidence type="ECO:0000313" key="1">
    <source>
        <dbReference type="EMBL" id="KAI7943697.1"/>
    </source>
</evidence>
<keyword evidence="2" id="KW-1185">Reference proteome</keyword>
<dbReference type="Proteomes" id="UP001060170">
    <property type="component" value="Chromosome 11"/>
</dbReference>
<dbReference type="EMBL" id="CM045875">
    <property type="protein sequence ID" value="KAI7943697.1"/>
    <property type="molecule type" value="Genomic_DNA"/>
</dbReference>
<gene>
    <name evidence="1" type="ORF">MJO28_011225</name>
</gene>
<protein>
    <submittedName>
        <fullName evidence="1">Uncharacterized protein</fullName>
    </submittedName>
</protein>
<reference evidence="2" key="1">
    <citation type="journal article" date="2018" name="BMC Genomics">
        <title>Genomic insights into host adaptation between the wheat stripe rust pathogen (Puccinia striiformis f. sp. tritici) and the barley stripe rust pathogen (Puccinia striiformis f. sp. hordei).</title>
        <authorList>
            <person name="Xia C."/>
            <person name="Wang M."/>
            <person name="Yin C."/>
            <person name="Cornejo O.E."/>
            <person name="Hulbert S.H."/>
            <person name="Chen X."/>
        </authorList>
    </citation>
    <scope>NUCLEOTIDE SEQUENCE [LARGE SCALE GENOMIC DNA]</scope>
    <source>
        <strain evidence="2">93-210</strain>
    </source>
</reference>
<comment type="caution">
    <text evidence="1">The sequence shown here is derived from an EMBL/GenBank/DDBJ whole genome shotgun (WGS) entry which is preliminary data.</text>
</comment>
<name>A0ACC0E210_9BASI</name>
<organism evidence="1 2">
    <name type="scientific">Puccinia striiformis f. sp. tritici</name>
    <dbReference type="NCBI Taxonomy" id="168172"/>
    <lineage>
        <taxon>Eukaryota</taxon>
        <taxon>Fungi</taxon>
        <taxon>Dikarya</taxon>
        <taxon>Basidiomycota</taxon>
        <taxon>Pucciniomycotina</taxon>
        <taxon>Pucciniomycetes</taxon>
        <taxon>Pucciniales</taxon>
        <taxon>Pucciniaceae</taxon>
        <taxon>Puccinia</taxon>
    </lineage>
</organism>
<accession>A0ACC0E210</accession>
<proteinExistence type="predicted"/>
<reference evidence="2" key="2">
    <citation type="journal article" date="2018" name="Mol. Plant Microbe Interact.">
        <title>Genome sequence resources for the wheat stripe rust pathogen (Puccinia striiformis f. sp. tritici) and the barley stripe rust pathogen (Puccinia striiformis f. sp. hordei).</title>
        <authorList>
            <person name="Xia C."/>
            <person name="Wang M."/>
            <person name="Yin C."/>
            <person name="Cornejo O.E."/>
            <person name="Hulbert S.H."/>
            <person name="Chen X."/>
        </authorList>
    </citation>
    <scope>NUCLEOTIDE SEQUENCE [LARGE SCALE GENOMIC DNA]</scope>
    <source>
        <strain evidence="2">93-210</strain>
    </source>
</reference>